<dbReference type="SUPFAM" id="SSF54211">
    <property type="entry name" value="Ribosomal protein S5 domain 2-like"/>
    <property type="match status" value="1"/>
</dbReference>
<dbReference type="NCBIfam" id="TIGR00154">
    <property type="entry name" value="ispE"/>
    <property type="match status" value="1"/>
</dbReference>
<dbReference type="Gene3D" id="3.30.230.10">
    <property type="match status" value="1"/>
</dbReference>
<keyword evidence="4" id="KW-0547">Nucleotide-binding</keyword>
<evidence type="ECO:0000256" key="7">
    <source>
        <dbReference type="ARBA" id="ARBA00032554"/>
    </source>
</evidence>
<dbReference type="InterPro" id="IPR036554">
    <property type="entry name" value="GHMP_kinase_C_sf"/>
</dbReference>
<dbReference type="EC" id="2.7.1.148" evidence="2"/>
<protein>
    <recommendedName>
        <fullName evidence="2">4-(cytidine 5'-diphospho)-2-C-methyl-D-erythritol kinase</fullName>
        <ecNumber evidence="2">2.7.1.148</ecNumber>
    </recommendedName>
    <alternativeName>
        <fullName evidence="7">4-(cytidine-5'-diphospho)-2-C-methyl-D-erythritol kinase</fullName>
    </alternativeName>
</protein>
<evidence type="ECO:0000259" key="9">
    <source>
        <dbReference type="Pfam" id="PF08544"/>
    </source>
</evidence>
<dbReference type="EMBL" id="SNRY01000411">
    <property type="protein sequence ID" value="KAA6341122.1"/>
    <property type="molecule type" value="Genomic_DNA"/>
</dbReference>
<dbReference type="AlphaFoldDB" id="A0A5J4S5Q3"/>
<keyword evidence="5 10" id="KW-0418">Kinase</keyword>
<evidence type="ECO:0000256" key="1">
    <source>
        <dbReference type="ARBA" id="ARBA00009684"/>
    </source>
</evidence>
<dbReference type="HAMAP" id="MF_00061">
    <property type="entry name" value="IspE"/>
    <property type="match status" value="1"/>
</dbReference>
<feature type="domain" description="GHMP kinase N-terminal" evidence="8">
    <location>
        <begin position="75"/>
        <end position="149"/>
    </location>
</feature>
<accession>A0A5J4S5Q3</accession>
<dbReference type="InterPro" id="IPR004424">
    <property type="entry name" value="IspE"/>
</dbReference>
<dbReference type="InterPro" id="IPR006204">
    <property type="entry name" value="GHMP_kinase_N_dom"/>
</dbReference>
<dbReference type="Pfam" id="PF00288">
    <property type="entry name" value="GHMP_kinases_N"/>
    <property type="match status" value="1"/>
</dbReference>
<reference evidence="10" key="1">
    <citation type="submission" date="2019-03" db="EMBL/GenBank/DDBJ databases">
        <title>Single cell metagenomics reveals metabolic interactions within the superorganism composed of flagellate Streblomastix strix and complex community of Bacteroidetes bacteria on its surface.</title>
        <authorList>
            <person name="Treitli S.C."/>
            <person name="Kolisko M."/>
            <person name="Husnik F."/>
            <person name="Keeling P."/>
            <person name="Hampl V."/>
        </authorList>
    </citation>
    <scope>NUCLEOTIDE SEQUENCE</scope>
    <source>
        <strain evidence="10">STM</strain>
    </source>
</reference>
<dbReference type="GO" id="GO:0016114">
    <property type="term" value="P:terpenoid biosynthetic process"/>
    <property type="evidence" value="ECO:0007669"/>
    <property type="project" value="InterPro"/>
</dbReference>
<dbReference type="Gene3D" id="3.30.70.890">
    <property type="entry name" value="GHMP kinase, C-terminal domain"/>
    <property type="match status" value="1"/>
</dbReference>
<dbReference type="Pfam" id="PF08544">
    <property type="entry name" value="GHMP_kinases_C"/>
    <property type="match status" value="1"/>
</dbReference>
<dbReference type="GO" id="GO:0005524">
    <property type="term" value="F:ATP binding"/>
    <property type="evidence" value="ECO:0007669"/>
    <property type="project" value="UniProtKB-KW"/>
</dbReference>
<evidence type="ECO:0000256" key="3">
    <source>
        <dbReference type="ARBA" id="ARBA00022679"/>
    </source>
</evidence>
<sequence length="286" mass="31559">MPDTNLERMITFPNAKINLGLNITEKRPDGYHNVETIFYPVPVEDALEITVPDHPDCKFTLYRSGIPVEGQAEQNLAVKAYLLLDKEFHLPPVNIYLYKHIPLGAGLGGGSTDAAFMLKLLNERFGLSLDVAALEAYAAILGADCAFFIKNVPTFAEGIGNVFSPVPLSLEGYGLVIVKPEDVFVSTRDAFSHIQPRKTECSLKEIVARHPVNEWKDRMKNDFEESVFPQFPVIGEIKAELYRQGAVYAAMSGSGASVFGLFAPPAVIPEIDLGNKMFYFQCVIGQ</sequence>
<name>A0A5J4S5Q3_9ZZZZ</name>
<dbReference type="PIRSF" id="PIRSF010376">
    <property type="entry name" value="IspE"/>
    <property type="match status" value="1"/>
</dbReference>
<comment type="caution">
    <text evidence="10">The sequence shown here is derived from an EMBL/GenBank/DDBJ whole genome shotgun (WGS) entry which is preliminary data.</text>
</comment>
<dbReference type="GO" id="GO:0050515">
    <property type="term" value="F:4-(cytidine 5'-diphospho)-2-C-methyl-D-erythritol kinase activity"/>
    <property type="evidence" value="ECO:0007669"/>
    <property type="project" value="UniProtKB-EC"/>
</dbReference>
<dbReference type="SUPFAM" id="SSF55060">
    <property type="entry name" value="GHMP Kinase, C-terminal domain"/>
    <property type="match status" value="1"/>
</dbReference>
<dbReference type="InterPro" id="IPR020568">
    <property type="entry name" value="Ribosomal_Su5_D2-typ_SF"/>
</dbReference>
<proteinExistence type="inferred from homology"/>
<dbReference type="InterPro" id="IPR014721">
    <property type="entry name" value="Ribsml_uS5_D2-typ_fold_subgr"/>
</dbReference>
<evidence type="ECO:0000256" key="6">
    <source>
        <dbReference type="ARBA" id="ARBA00022840"/>
    </source>
</evidence>
<dbReference type="PANTHER" id="PTHR43527:SF2">
    <property type="entry name" value="4-DIPHOSPHOCYTIDYL-2-C-METHYL-D-ERYTHRITOL KINASE, CHLOROPLASTIC"/>
    <property type="match status" value="1"/>
</dbReference>
<dbReference type="PANTHER" id="PTHR43527">
    <property type="entry name" value="4-DIPHOSPHOCYTIDYL-2-C-METHYL-D-ERYTHRITOL KINASE, CHLOROPLASTIC"/>
    <property type="match status" value="1"/>
</dbReference>
<keyword evidence="6" id="KW-0067">ATP-binding</keyword>
<feature type="domain" description="GHMP kinase C-terminal" evidence="9">
    <location>
        <begin position="210"/>
        <end position="266"/>
    </location>
</feature>
<gene>
    <name evidence="10" type="ORF">EZS27_011062</name>
</gene>
<comment type="similarity">
    <text evidence="1">Belongs to the GHMP kinase family. IspE subfamily.</text>
</comment>
<keyword evidence="3 10" id="KW-0808">Transferase</keyword>
<dbReference type="InterPro" id="IPR013750">
    <property type="entry name" value="GHMP_kinase_C_dom"/>
</dbReference>
<organism evidence="10">
    <name type="scientific">termite gut metagenome</name>
    <dbReference type="NCBI Taxonomy" id="433724"/>
    <lineage>
        <taxon>unclassified sequences</taxon>
        <taxon>metagenomes</taxon>
        <taxon>organismal metagenomes</taxon>
    </lineage>
</organism>
<evidence type="ECO:0000256" key="2">
    <source>
        <dbReference type="ARBA" id="ARBA00012052"/>
    </source>
</evidence>
<evidence type="ECO:0000256" key="4">
    <source>
        <dbReference type="ARBA" id="ARBA00022741"/>
    </source>
</evidence>
<evidence type="ECO:0000313" key="10">
    <source>
        <dbReference type="EMBL" id="KAA6341122.1"/>
    </source>
</evidence>
<evidence type="ECO:0000256" key="5">
    <source>
        <dbReference type="ARBA" id="ARBA00022777"/>
    </source>
</evidence>
<evidence type="ECO:0000259" key="8">
    <source>
        <dbReference type="Pfam" id="PF00288"/>
    </source>
</evidence>